<feature type="region of interest" description="Disordered" evidence="1">
    <location>
        <begin position="1"/>
        <end position="78"/>
    </location>
</feature>
<dbReference type="STRING" id="4540.A0A3L6P968"/>
<dbReference type="AlphaFoldDB" id="A0A3L6P968"/>
<dbReference type="OrthoDB" id="693646at2759"/>
<comment type="caution">
    <text evidence="2">The sequence shown here is derived from an EMBL/GenBank/DDBJ whole genome shotgun (WGS) entry which is preliminary data.</text>
</comment>
<evidence type="ECO:0000256" key="1">
    <source>
        <dbReference type="SAM" id="MobiDB-lite"/>
    </source>
</evidence>
<dbReference type="EMBL" id="PQIB02001093">
    <property type="protein sequence ID" value="RLM42319.1"/>
    <property type="molecule type" value="Genomic_DNA"/>
</dbReference>
<keyword evidence="3" id="KW-1185">Reference proteome</keyword>
<accession>A0A3L6P968</accession>
<name>A0A3L6P968_PANMI</name>
<reference evidence="3" key="1">
    <citation type="journal article" date="2019" name="Nat. Commun.">
        <title>The genome of broomcorn millet.</title>
        <authorList>
            <person name="Zou C."/>
            <person name="Miki D."/>
            <person name="Li D."/>
            <person name="Tang Q."/>
            <person name="Xiao L."/>
            <person name="Rajput S."/>
            <person name="Deng P."/>
            <person name="Jia W."/>
            <person name="Huang R."/>
            <person name="Zhang M."/>
            <person name="Sun Y."/>
            <person name="Hu J."/>
            <person name="Fu X."/>
            <person name="Schnable P.S."/>
            <person name="Li F."/>
            <person name="Zhang H."/>
            <person name="Feng B."/>
            <person name="Zhu X."/>
            <person name="Liu R."/>
            <person name="Schnable J.C."/>
            <person name="Zhu J.-K."/>
            <person name="Zhang H."/>
        </authorList>
    </citation>
    <scope>NUCLEOTIDE SEQUENCE [LARGE SCALE GENOMIC DNA]</scope>
</reference>
<evidence type="ECO:0000313" key="2">
    <source>
        <dbReference type="EMBL" id="RLM42319.1"/>
    </source>
</evidence>
<feature type="compositionally biased region" description="Gly residues" evidence="1">
    <location>
        <begin position="9"/>
        <end position="18"/>
    </location>
</feature>
<organism evidence="2 3">
    <name type="scientific">Panicum miliaceum</name>
    <name type="common">Proso millet</name>
    <name type="synonym">Broomcorn millet</name>
    <dbReference type="NCBI Taxonomy" id="4540"/>
    <lineage>
        <taxon>Eukaryota</taxon>
        <taxon>Viridiplantae</taxon>
        <taxon>Streptophyta</taxon>
        <taxon>Embryophyta</taxon>
        <taxon>Tracheophyta</taxon>
        <taxon>Spermatophyta</taxon>
        <taxon>Magnoliopsida</taxon>
        <taxon>Liliopsida</taxon>
        <taxon>Poales</taxon>
        <taxon>Poaceae</taxon>
        <taxon>PACMAD clade</taxon>
        <taxon>Panicoideae</taxon>
        <taxon>Panicodae</taxon>
        <taxon>Paniceae</taxon>
        <taxon>Panicinae</taxon>
        <taxon>Panicum</taxon>
        <taxon>Panicum sect. Panicum</taxon>
    </lineage>
</organism>
<feature type="compositionally biased region" description="Low complexity" evidence="1">
    <location>
        <begin position="19"/>
        <end position="46"/>
    </location>
</feature>
<sequence length="129" mass="13360">MAPQAPANGGAGNGGTAAGGAAPSSANGAGHHGGSSSENNGVVAGGTTTPPPSVAANGNGKQRATRKRRLAVNPKDKYWTPIDEKEAAAAVEDGGEDGRRPLLFRTYRVKGILLHPYRCVYYYHRIHPN</sequence>
<protein>
    <submittedName>
        <fullName evidence="2">Mixed-linked glucan synthase 8 isoform X1</fullName>
    </submittedName>
</protein>
<gene>
    <name evidence="2" type="ORF">C2845_PMPSC042100</name>
</gene>
<dbReference type="Proteomes" id="UP000275267">
    <property type="component" value="Unassembled WGS sequence"/>
</dbReference>
<evidence type="ECO:0000313" key="3">
    <source>
        <dbReference type="Proteomes" id="UP000275267"/>
    </source>
</evidence>
<proteinExistence type="predicted"/>